<feature type="compositionally biased region" description="Gly residues" evidence="5">
    <location>
        <begin position="1254"/>
        <end position="1266"/>
    </location>
</feature>
<gene>
    <name evidence="7" type="primary">KOG1</name>
    <name evidence="7" type="ORF">OC842_001177</name>
</gene>
<dbReference type="SMART" id="SM00320">
    <property type="entry name" value="WD40"/>
    <property type="match status" value="5"/>
</dbReference>
<dbReference type="PANTHER" id="PTHR12848">
    <property type="entry name" value="REGULATORY-ASSOCIATED PROTEIN OF MTOR"/>
    <property type="match status" value="1"/>
</dbReference>
<dbReference type="SUPFAM" id="SSF48371">
    <property type="entry name" value="ARM repeat"/>
    <property type="match status" value="1"/>
</dbReference>
<comment type="caution">
    <text evidence="7">The sequence shown here is derived from an EMBL/GenBank/DDBJ whole genome shotgun (WGS) entry which is preliminary data.</text>
</comment>
<dbReference type="GO" id="GO:0031931">
    <property type="term" value="C:TORC1 complex"/>
    <property type="evidence" value="ECO:0007669"/>
    <property type="project" value="InterPro"/>
</dbReference>
<evidence type="ECO:0000256" key="3">
    <source>
        <dbReference type="ARBA" id="ARBA00022737"/>
    </source>
</evidence>
<dbReference type="GO" id="GO:0071230">
    <property type="term" value="P:cellular response to amino acid stimulus"/>
    <property type="evidence" value="ECO:0007669"/>
    <property type="project" value="TreeGrafter"/>
</dbReference>
<evidence type="ECO:0000313" key="8">
    <source>
        <dbReference type="Proteomes" id="UP001176521"/>
    </source>
</evidence>
<protein>
    <submittedName>
        <fullName evidence="7">Target of rapamycin complex 1 subunit kog1</fullName>
    </submittedName>
</protein>
<dbReference type="Pfam" id="PF00400">
    <property type="entry name" value="WD40"/>
    <property type="match status" value="2"/>
</dbReference>
<dbReference type="InterPro" id="IPR015943">
    <property type="entry name" value="WD40/YVTN_repeat-like_dom_sf"/>
</dbReference>
<evidence type="ECO:0000259" key="6">
    <source>
        <dbReference type="SMART" id="SM01302"/>
    </source>
</evidence>
<feature type="compositionally biased region" description="Low complexity" evidence="5">
    <location>
        <begin position="35"/>
        <end position="54"/>
    </location>
</feature>
<dbReference type="InterPro" id="IPR029347">
    <property type="entry name" value="Raptor_N"/>
</dbReference>
<dbReference type="InterPro" id="IPR011989">
    <property type="entry name" value="ARM-like"/>
</dbReference>
<dbReference type="Gene3D" id="1.25.10.10">
    <property type="entry name" value="Leucine-rich Repeat Variant"/>
    <property type="match status" value="1"/>
</dbReference>
<proteinExistence type="inferred from homology"/>
<keyword evidence="8" id="KW-1185">Reference proteome</keyword>
<feature type="compositionally biased region" description="Basic and acidic residues" evidence="5">
    <location>
        <begin position="376"/>
        <end position="395"/>
    </location>
</feature>
<feature type="region of interest" description="Disordered" evidence="5">
    <location>
        <begin position="363"/>
        <end position="397"/>
    </location>
</feature>
<dbReference type="SUPFAM" id="SSF50978">
    <property type="entry name" value="WD40 repeat-like"/>
    <property type="match status" value="1"/>
</dbReference>
<dbReference type="PRINTS" id="PR01547">
    <property type="entry name" value="YEAST176DUF"/>
</dbReference>
<feature type="compositionally biased region" description="Low complexity" evidence="5">
    <location>
        <begin position="10"/>
        <end position="27"/>
    </location>
</feature>
<feature type="region of interest" description="Disordered" evidence="5">
    <location>
        <begin position="1747"/>
        <end position="1780"/>
    </location>
</feature>
<dbReference type="GO" id="GO:0010506">
    <property type="term" value="P:regulation of autophagy"/>
    <property type="evidence" value="ECO:0007669"/>
    <property type="project" value="TreeGrafter"/>
</dbReference>
<dbReference type="InterPro" id="IPR019775">
    <property type="entry name" value="WD40_repeat_CS"/>
</dbReference>
<dbReference type="Gene3D" id="2.130.10.10">
    <property type="entry name" value="YVTN repeat-like/Quinoprotein amine dehydrogenase"/>
    <property type="match status" value="2"/>
</dbReference>
<keyword evidence="2 4" id="KW-0853">WD repeat</keyword>
<dbReference type="InterPro" id="IPR016024">
    <property type="entry name" value="ARM-type_fold"/>
</dbReference>
<evidence type="ECO:0000256" key="2">
    <source>
        <dbReference type="ARBA" id="ARBA00022574"/>
    </source>
</evidence>
<dbReference type="Pfam" id="PF14538">
    <property type="entry name" value="Raptor_N"/>
    <property type="match status" value="1"/>
</dbReference>
<feature type="region of interest" description="Disordered" evidence="5">
    <location>
        <begin position="1245"/>
        <end position="1318"/>
    </location>
</feature>
<feature type="compositionally biased region" description="Polar residues" evidence="5">
    <location>
        <begin position="363"/>
        <end position="375"/>
    </location>
</feature>
<comment type="similarity">
    <text evidence="1">Belongs to the WD repeat RAPTOR family.</text>
</comment>
<dbReference type="InterPro" id="IPR036322">
    <property type="entry name" value="WD40_repeat_dom_sf"/>
</dbReference>
<evidence type="ECO:0000256" key="5">
    <source>
        <dbReference type="SAM" id="MobiDB-lite"/>
    </source>
</evidence>
<name>A0AAN6GG62_9BASI</name>
<dbReference type="PANTHER" id="PTHR12848:SF16">
    <property type="entry name" value="REGULATORY-ASSOCIATED PROTEIN OF MTOR"/>
    <property type="match status" value="1"/>
</dbReference>
<reference evidence="7" key="1">
    <citation type="journal article" date="2023" name="PhytoFront">
        <title>Draft Genome Resources of Seven Strains of Tilletia horrida, Causal Agent of Kernel Smut of Rice.</title>
        <authorList>
            <person name="Khanal S."/>
            <person name="Antony Babu S."/>
            <person name="Zhou X.G."/>
        </authorList>
    </citation>
    <scope>NUCLEOTIDE SEQUENCE</scope>
    <source>
        <strain evidence="7">TX3</strain>
    </source>
</reference>
<dbReference type="GO" id="GO:0005737">
    <property type="term" value="C:cytoplasm"/>
    <property type="evidence" value="ECO:0007669"/>
    <property type="project" value="TreeGrafter"/>
</dbReference>
<dbReference type="InterPro" id="IPR001680">
    <property type="entry name" value="WD40_rpt"/>
</dbReference>
<feature type="repeat" description="WD" evidence="4">
    <location>
        <begin position="1582"/>
        <end position="1624"/>
    </location>
</feature>
<dbReference type="InterPro" id="IPR004083">
    <property type="entry name" value="Raptor"/>
</dbReference>
<dbReference type="GO" id="GO:0009267">
    <property type="term" value="P:cellular response to starvation"/>
    <property type="evidence" value="ECO:0007669"/>
    <property type="project" value="TreeGrafter"/>
</dbReference>
<sequence length="1780" mass="194513">MAHLAELFSQQQQQQQQQQQRQQQQRQPSYANQYTAEPATSNATASTSAAAMASPNGNRRHPSAGGDAYQIPITTPTTSTTLTAQDASAYFDLRQQMPGVTALDVAINGSGPSTGAEGVHLGDAVNDEEEEDELGELDIDDDELSTTSGKRHGALLDPHSEADWRLLEAVYVMSWRQRRHLTNGNPKHIDTRDEPYWRLRNRNRTVIGALMLCLNLSVTPPGVVKTDPCAKMITWTDPTAMEPSKVVNIIGKNLVAQFEILTSSAKFKIQVDPVIEEMKKFCLGLRRYAKDERVLFYYNGYGVPKPTPGGEIWVFNKIYTQYIPVTLVNLQSWLGNPCIYIWDAHSAGSIVATFNQLNGRDENGNSLNASPSLDGSRSDRSHSASDGASRPEKEGPQFSWKESIHLAACRPDETLPMNPDLPADMFTCCLTSPIDMVLRWFVLTNNSLPRQVDVDMVMNIPGRLQDRRSPLGELQWIFISVTDAIAWSVLPRQLFRRLFRADLAVAALMRNFLLAERLMRFYDCTPMSYPKIAETHKHPLWDTFDLTIDQCLAQLPMLIAKKNAMAEQERGGPPMDARLAAFEYKRSTFFSEQLQAFDLWLTHAGLSKRGRAQRLKRSEARAASATAGSSLSGYTFSTSFMRAPTLSGSSAQSVVDDDEPPELFAREAPLQLPIVLQVLLSQEHRVRALILFSQFFDLGPWAVELCLTLGIFPYAVKLLQSPAADLKPVLIYIWARIMAVDSTCRADLHRATGYYYFSSVLSPHGTGAVGGAPGASVYGSHGSVYPNTAAFFMPNPSEHRAMCAFVLAVYCQNFPEGQEALLLNTDAMDACLEHTDDDDFLLRQWSVLCLAEMWNEYDAAKAKAIQKDAHGKLCSMLCDISVEVRSAVLYALGTLLGASSASANGTIPPEMSGHGKDEDDPLFNRPHSASLGNMTGLDESQQRSIEIGIATAMLATKNDCSPLVRKELCIALSPIVWQFRGFLVLAAFLYYDREESMRRTRAASAALYQGSASASSVSMGPASGRSGVITAAALASAESASETRTQEREAELLRRVLSRLAMDEGITETDIADVPAFMTLFVSLLDLSVDSHPEVAAHGSTLLDYVMRAMVQSEVARVAEHSVKDFGGGVDAISRVVTPTSTKDDFWGGAGYAFGGTSSGSAAGPSSLSRSVSGSISSSSSGFFRTTPDGSATVWSGSGNRHSVEGLTSLIAQELHRPLDHVKVGDALAGLIAVDLRRYRARVSSDPNAQADSHGGGGTAGTGSGKGRAHGHHHGLGGSAGSTPMPSPSSRFSRSSTTEAESDGTSSTGGGGSGGEGRMLPLQSRIFEWFSDYFREPQMREENEEPGSVKFTLMTWKRQRNERLMADAGRLVEYATGDHKWKDTLPTLRDASTPYLLRFHPFEKHLLSCSEQDTVSIWDWEENRLVSRFNNGNPALSNITSAAFANAELDTVLLLGSADGEVRIWRNYERDYLTSGGAGPEVVSSFRALPDLIRSRKPSGLVIDWQMLTKVVLAGGDSRVIRAWDTHKELCICDIPTHTSACVSSISSDSTVGHIFVAGFGDGTVGVYDRRNPPKASLVRLWEEHQTWVQTVRLQRYGTRELVSTSMDGEVRLWDIRGRRSIAQSNISAPLKGRLSCAVVHDWAPVMAFTSQARLTKPGLLSYNVMIANLNHLDPTSKRMQVFSRSINVAGPSQHSSGTSSISGGGIFDDAAPSAYTPAMGAIDFHPHLPLLAYSAAPDRGIEFRKCEEPPPEEPEVRIPPLTPLVDESLSNGGRSGWHW</sequence>
<dbReference type="GO" id="GO:0031929">
    <property type="term" value="P:TOR signaling"/>
    <property type="evidence" value="ECO:0007669"/>
    <property type="project" value="InterPro"/>
</dbReference>
<feature type="compositionally biased region" description="Gly residues" evidence="5">
    <location>
        <begin position="1307"/>
        <end position="1317"/>
    </location>
</feature>
<dbReference type="EMBL" id="JAPDMQ010000039">
    <property type="protein sequence ID" value="KAK0538868.1"/>
    <property type="molecule type" value="Genomic_DNA"/>
</dbReference>
<feature type="domain" description="Raptor N-terminal CASPase-like" evidence="6">
    <location>
        <begin position="202"/>
        <end position="355"/>
    </location>
</feature>
<feature type="region of interest" description="Disordered" evidence="5">
    <location>
        <begin position="1"/>
        <end position="72"/>
    </location>
</feature>
<dbReference type="Proteomes" id="UP001176521">
    <property type="component" value="Unassembled WGS sequence"/>
</dbReference>
<evidence type="ECO:0000256" key="4">
    <source>
        <dbReference type="PROSITE-ProRule" id="PRU00221"/>
    </source>
</evidence>
<dbReference type="PROSITE" id="PS50082">
    <property type="entry name" value="WD_REPEATS_2"/>
    <property type="match status" value="1"/>
</dbReference>
<dbReference type="GO" id="GO:0030307">
    <property type="term" value="P:positive regulation of cell growth"/>
    <property type="evidence" value="ECO:0007669"/>
    <property type="project" value="TreeGrafter"/>
</dbReference>
<keyword evidence="3" id="KW-0677">Repeat</keyword>
<accession>A0AAN6GG62</accession>
<dbReference type="SMART" id="SM01302">
    <property type="entry name" value="Raptor_N"/>
    <property type="match status" value="1"/>
</dbReference>
<dbReference type="GO" id="GO:0030674">
    <property type="term" value="F:protein-macromolecule adaptor activity"/>
    <property type="evidence" value="ECO:0007669"/>
    <property type="project" value="TreeGrafter"/>
</dbReference>
<evidence type="ECO:0000256" key="1">
    <source>
        <dbReference type="ARBA" id="ARBA00009257"/>
    </source>
</evidence>
<feature type="compositionally biased region" description="Low complexity" evidence="5">
    <location>
        <begin position="1281"/>
        <end position="1306"/>
    </location>
</feature>
<organism evidence="7 8">
    <name type="scientific">Tilletia horrida</name>
    <dbReference type="NCBI Taxonomy" id="155126"/>
    <lineage>
        <taxon>Eukaryota</taxon>
        <taxon>Fungi</taxon>
        <taxon>Dikarya</taxon>
        <taxon>Basidiomycota</taxon>
        <taxon>Ustilaginomycotina</taxon>
        <taxon>Exobasidiomycetes</taxon>
        <taxon>Tilletiales</taxon>
        <taxon>Tilletiaceae</taxon>
        <taxon>Tilletia</taxon>
    </lineage>
</organism>
<evidence type="ECO:0000313" key="7">
    <source>
        <dbReference type="EMBL" id="KAK0538868.1"/>
    </source>
</evidence>
<dbReference type="PROSITE" id="PS00678">
    <property type="entry name" value="WD_REPEATS_1"/>
    <property type="match status" value="1"/>
</dbReference>